<protein>
    <submittedName>
        <fullName evidence="1">Uncharacterized protein</fullName>
    </submittedName>
</protein>
<evidence type="ECO:0000313" key="2">
    <source>
        <dbReference type="Proteomes" id="UP001497535"/>
    </source>
</evidence>
<accession>A0ACB0Z495</accession>
<proteinExistence type="predicted"/>
<organism evidence="1 2">
    <name type="scientific">Meloidogyne enterolobii</name>
    <name type="common">Root-knot nematode worm</name>
    <name type="synonym">Meloidogyne mayaguensis</name>
    <dbReference type="NCBI Taxonomy" id="390850"/>
    <lineage>
        <taxon>Eukaryota</taxon>
        <taxon>Metazoa</taxon>
        <taxon>Ecdysozoa</taxon>
        <taxon>Nematoda</taxon>
        <taxon>Chromadorea</taxon>
        <taxon>Rhabditida</taxon>
        <taxon>Tylenchina</taxon>
        <taxon>Tylenchomorpha</taxon>
        <taxon>Tylenchoidea</taxon>
        <taxon>Meloidogynidae</taxon>
        <taxon>Meloidogyninae</taxon>
        <taxon>Meloidogyne</taxon>
    </lineage>
</organism>
<gene>
    <name evidence="1" type="ORF">MENTE1834_LOCUS20407</name>
</gene>
<dbReference type="EMBL" id="CAVMJV010000024">
    <property type="protein sequence ID" value="CAK5073719.1"/>
    <property type="molecule type" value="Genomic_DNA"/>
</dbReference>
<dbReference type="Proteomes" id="UP001497535">
    <property type="component" value="Unassembled WGS sequence"/>
</dbReference>
<comment type="caution">
    <text evidence="1">The sequence shown here is derived from an EMBL/GenBank/DDBJ whole genome shotgun (WGS) entry which is preliminary data.</text>
</comment>
<name>A0ACB0Z495_MELEN</name>
<sequence length="62" mass="7038">MPKTTGPCVLKHRLEYLLPFNLSLNMPQAKLSEIEEKRLAEHSVQRLIDDGKGKRGVAKNHT</sequence>
<reference evidence="1" key="1">
    <citation type="submission" date="2023-11" db="EMBL/GenBank/DDBJ databases">
        <authorList>
            <person name="Poullet M."/>
        </authorList>
    </citation>
    <scope>NUCLEOTIDE SEQUENCE</scope>
    <source>
        <strain evidence="1">E1834</strain>
    </source>
</reference>
<keyword evidence="2" id="KW-1185">Reference proteome</keyword>
<evidence type="ECO:0000313" key="1">
    <source>
        <dbReference type="EMBL" id="CAK5073719.1"/>
    </source>
</evidence>